<feature type="compositionally biased region" description="Basic residues" evidence="3">
    <location>
        <begin position="398"/>
        <end position="411"/>
    </location>
</feature>
<dbReference type="CDD" id="cd09121">
    <property type="entry name" value="PLDc_DNaseII_2"/>
    <property type="match status" value="1"/>
</dbReference>
<evidence type="ECO:0000256" key="2">
    <source>
        <dbReference type="ARBA" id="ARBA00022801"/>
    </source>
</evidence>
<evidence type="ECO:0000256" key="3">
    <source>
        <dbReference type="SAM" id="MobiDB-lite"/>
    </source>
</evidence>
<dbReference type="AlphaFoldDB" id="A0AAJ6QXB6"/>
<accession>A0AAJ6QXB6</accession>
<gene>
    <name evidence="6" type="primary">LOC100905881</name>
</gene>
<reference evidence="6" key="1">
    <citation type="submission" date="2025-08" db="UniProtKB">
        <authorList>
            <consortium name="RefSeq"/>
        </authorList>
    </citation>
    <scope>IDENTIFICATION</scope>
</reference>
<dbReference type="InterPro" id="IPR004947">
    <property type="entry name" value="DNase_II"/>
</dbReference>
<evidence type="ECO:0000313" key="6">
    <source>
        <dbReference type="RefSeq" id="XP_003746950.1"/>
    </source>
</evidence>
<evidence type="ECO:0000313" key="5">
    <source>
        <dbReference type="Proteomes" id="UP000694867"/>
    </source>
</evidence>
<dbReference type="GO" id="GO:0006309">
    <property type="term" value="P:apoptotic DNA fragmentation"/>
    <property type="evidence" value="ECO:0007669"/>
    <property type="project" value="TreeGrafter"/>
</dbReference>
<proteinExistence type="inferred from homology"/>
<organism evidence="5 6">
    <name type="scientific">Galendromus occidentalis</name>
    <name type="common">western predatory mite</name>
    <dbReference type="NCBI Taxonomy" id="34638"/>
    <lineage>
        <taxon>Eukaryota</taxon>
        <taxon>Metazoa</taxon>
        <taxon>Ecdysozoa</taxon>
        <taxon>Arthropoda</taxon>
        <taxon>Chelicerata</taxon>
        <taxon>Arachnida</taxon>
        <taxon>Acari</taxon>
        <taxon>Parasitiformes</taxon>
        <taxon>Mesostigmata</taxon>
        <taxon>Gamasina</taxon>
        <taxon>Phytoseioidea</taxon>
        <taxon>Phytoseiidae</taxon>
        <taxon>Typhlodrominae</taxon>
        <taxon>Galendromus</taxon>
    </lineage>
</organism>
<keyword evidence="5" id="KW-1185">Reference proteome</keyword>
<evidence type="ECO:0000256" key="1">
    <source>
        <dbReference type="ARBA" id="ARBA00007527"/>
    </source>
</evidence>
<dbReference type="RefSeq" id="XP_003746950.1">
    <property type="nucleotide sequence ID" value="XM_003746902.1"/>
</dbReference>
<name>A0AAJ6QXB6_9ACAR</name>
<keyword evidence="2" id="KW-0378">Hydrolase</keyword>
<dbReference type="GO" id="GO:0004531">
    <property type="term" value="F:deoxyribonuclease II activity"/>
    <property type="evidence" value="ECO:0007669"/>
    <property type="project" value="InterPro"/>
</dbReference>
<dbReference type="PANTHER" id="PTHR10858:SF23">
    <property type="entry name" value="DEOXYRIBONUCLEASE II"/>
    <property type="match status" value="1"/>
</dbReference>
<feature type="region of interest" description="Disordered" evidence="3">
    <location>
        <begin position="388"/>
        <end position="411"/>
    </location>
</feature>
<feature type="signal peptide" evidence="4">
    <location>
        <begin position="1"/>
        <end position="21"/>
    </location>
</feature>
<dbReference type="KEGG" id="goe:100905881"/>
<evidence type="ECO:0000256" key="4">
    <source>
        <dbReference type="SAM" id="SignalP"/>
    </source>
</evidence>
<protein>
    <submittedName>
        <fullName evidence="6">Deoxyribonuclease-2-alpha</fullName>
    </submittedName>
</protein>
<sequence>MSMKLGFRSFLLLFLLDFGRTEDQEIWCRNPDGKRVEWFVVYKVPKTAGPRPNSPRDSLDGSEYGYADSKTVKNSEAFVEGKNGIFSENGNPIAKSLTRLFQRQKARADRELTYIVYNDKPPPELSNSTSNGHTKGVVLFGARSGLWLVHSVPKFPENIFSGSYSFPSNARENGQSFICITMDSEELNTVAKHLRRQNPNMYASSAPPKIRSKYNELDLLLDKKYLRSQPYSLKDLIPAINGTVFTAFAKGGPLNKDIYSGVIAPALETDLYVESWRNGNGGRLPPDCFDKYKVTDIQKIALKVGKGTMQWSSSEDHSKWAVGDRGQWICLGSINRMLSQFKRGGETMCFQNLGVHQLFRSAMAEFTPCALQSSNPRGRSQVLEYIIERDEDEEHEKRKERHRDRRGRGRR</sequence>
<dbReference type="CDD" id="cd09120">
    <property type="entry name" value="PLDc_DNaseII_1"/>
    <property type="match status" value="1"/>
</dbReference>
<dbReference type="Pfam" id="PF03265">
    <property type="entry name" value="DNase_II"/>
    <property type="match status" value="1"/>
</dbReference>
<dbReference type="PANTHER" id="PTHR10858">
    <property type="entry name" value="DEOXYRIBONUCLEASE II"/>
    <property type="match status" value="1"/>
</dbReference>
<feature type="chain" id="PRO_5042561885" evidence="4">
    <location>
        <begin position="22"/>
        <end position="411"/>
    </location>
</feature>
<keyword evidence="4" id="KW-0732">Signal</keyword>
<dbReference type="GeneID" id="100905881"/>
<comment type="similarity">
    <text evidence="1">Belongs to the DNase II family.</text>
</comment>
<dbReference type="Proteomes" id="UP000694867">
    <property type="component" value="Unplaced"/>
</dbReference>